<dbReference type="Proteomes" id="UP000626092">
    <property type="component" value="Unassembled WGS sequence"/>
</dbReference>
<reference evidence="2" key="1">
    <citation type="submission" date="2019-11" db="EMBL/GenBank/DDBJ databases">
        <authorList>
            <person name="Liu Y."/>
            <person name="Hou J."/>
            <person name="Li T.-Q."/>
            <person name="Guan C.-H."/>
            <person name="Wu X."/>
            <person name="Wu H.-Z."/>
            <person name="Ling F."/>
            <person name="Zhang R."/>
            <person name="Shi X.-G."/>
            <person name="Ren J.-P."/>
            <person name="Chen E.-F."/>
            <person name="Sun J.-M."/>
        </authorList>
    </citation>
    <scope>NUCLEOTIDE SEQUENCE</scope>
    <source>
        <strain evidence="2">Adult_tree_wgs_1</strain>
        <tissue evidence="2">Leaves</tissue>
    </source>
</reference>
<gene>
    <name evidence="2" type="ORF">RHSIM_Rhsim12G0101000</name>
</gene>
<dbReference type="InterPro" id="IPR000477">
    <property type="entry name" value="RT_dom"/>
</dbReference>
<dbReference type="Pfam" id="PF00078">
    <property type="entry name" value="RVT_1"/>
    <property type="match status" value="1"/>
</dbReference>
<evidence type="ECO:0000259" key="1">
    <source>
        <dbReference type="Pfam" id="PF00078"/>
    </source>
</evidence>
<organism evidence="2 3">
    <name type="scientific">Rhododendron simsii</name>
    <name type="common">Sims's rhododendron</name>
    <dbReference type="NCBI Taxonomy" id="118357"/>
    <lineage>
        <taxon>Eukaryota</taxon>
        <taxon>Viridiplantae</taxon>
        <taxon>Streptophyta</taxon>
        <taxon>Embryophyta</taxon>
        <taxon>Tracheophyta</taxon>
        <taxon>Spermatophyta</taxon>
        <taxon>Magnoliopsida</taxon>
        <taxon>eudicotyledons</taxon>
        <taxon>Gunneridae</taxon>
        <taxon>Pentapetalae</taxon>
        <taxon>asterids</taxon>
        <taxon>Ericales</taxon>
        <taxon>Ericaceae</taxon>
        <taxon>Ericoideae</taxon>
        <taxon>Rhodoreae</taxon>
        <taxon>Rhododendron</taxon>
    </lineage>
</organism>
<evidence type="ECO:0000313" key="3">
    <source>
        <dbReference type="Proteomes" id="UP000626092"/>
    </source>
</evidence>
<keyword evidence="3" id="KW-1185">Reference proteome</keyword>
<name>A0A834G8Y7_RHOSS</name>
<comment type="caution">
    <text evidence="2">The sequence shown here is derived from an EMBL/GenBank/DDBJ whole genome shotgun (WGS) entry which is preliminary data.</text>
</comment>
<sequence length="242" mass="26340">MREAAPIPPLATSPSVPTPPLVCGCSEKSAVVGPECLANLLVVPLGRNGFSVLWPAAILEIIYRLLPKLAQGCRTRPFEDAAANGARFGQLLTKANSTIVALAPKVGVSIGCSFYNELSSYHDQVASSMCNTANYSLCINGEVTGNIKGRKGLRQGDPLSSYLFVSVMEVLTTLLKEKSHLPDFHFHWRCKDNQLINLCFADDLMMFYKGELPYIKHIRNALTEFEALSGLSPSPGKSSIFF</sequence>
<proteinExistence type="predicted"/>
<evidence type="ECO:0000313" key="2">
    <source>
        <dbReference type="EMBL" id="KAF7123866.1"/>
    </source>
</evidence>
<protein>
    <recommendedName>
        <fullName evidence="1">Reverse transcriptase domain-containing protein</fullName>
    </recommendedName>
</protein>
<dbReference type="AlphaFoldDB" id="A0A834G8Y7"/>
<dbReference type="OrthoDB" id="1724700at2759"/>
<feature type="domain" description="Reverse transcriptase" evidence="1">
    <location>
        <begin position="135"/>
        <end position="241"/>
    </location>
</feature>
<accession>A0A834G8Y7</accession>
<dbReference type="EMBL" id="WJXA01000012">
    <property type="protein sequence ID" value="KAF7123866.1"/>
    <property type="molecule type" value="Genomic_DNA"/>
</dbReference>
<dbReference type="PROSITE" id="PS51257">
    <property type="entry name" value="PROKAR_LIPOPROTEIN"/>
    <property type="match status" value="1"/>
</dbReference>